<name>A0AAW0ZIJ1_9HYME</name>
<evidence type="ECO:0000256" key="10">
    <source>
        <dbReference type="PROSITE-ProRule" id="PRU00723"/>
    </source>
</evidence>
<evidence type="ECO:0000256" key="2">
    <source>
        <dbReference type="ARBA" id="ARBA00004496"/>
    </source>
</evidence>
<dbReference type="AlphaFoldDB" id="A0AAW0ZIJ1"/>
<reference evidence="13 14" key="1">
    <citation type="submission" date="2024-05" db="EMBL/GenBank/DDBJ databases">
        <title>The nuclear and mitochondrial genome assemblies of Tetragonisca angustula (Apidae: Meliponini), a tiny yet remarkable pollinator in the Neotropics.</title>
        <authorList>
            <person name="Ferrari R."/>
            <person name="Ricardo P.C."/>
            <person name="Dias F.C."/>
            <person name="Araujo N.S."/>
            <person name="Soares D.O."/>
            <person name="Zhou Q.-S."/>
            <person name="Zhu C.-D."/>
            <person name="Coutinho L."/>
            <person name="Airas M.C."/>
            <person name="Batista T.M."/>
        </authorList>
    </citation>
    <scope>NUCLEOTIDE SEQUENCE [LARGE SCALE GENOMIC DNA]</scope>
    <source>
        <strain evidence="13">ASF017062</strain>
        <tissue evidence="13">Abdomen</tissue>
    </source>
</reference>
<dbReference type="GO" id="GO:0008270">
    <property type="term" value="F:zinc ion binding"/>
    <property type="evidence" value="ECO:0007669"/>
    <property type="project" value="UniProtKB-KW"/>
</dbReference>
<comment type="function">
    <text evidence="1">Probable adenosyl-L-methionine (AdoMet)-dependent tRNA (uracil-O(2)-)-methyltransferase.</text>
</comment>
<keyword evidence="14" id="KW-1185">Reference proteome</keyword>
<keyword evidence="8 11" id="KW-0819">tRNA processing</keyword>
<evidence type="ECO:0000256" key="11">
    <source>
        <dbReference type="RuleBase" id="RU368004"/>
    </source>
</evidence>
<dbReference type="InterPro" id="IPR029063">
    <property type="entry name" value="SAM-dependent_MTases_sf"/>
</dbReference>
<organism evidence="13 14">
    <name type="scientific">Tetragonisca angustula</name>
    <dbReference type="NCBI Taxonomy" id="166442"/>
    <lineage>
        <taxon>Eukaryota</taxon>
        <taxon>Metazoa</taxon>
        <taxon>Ecdysozoa</taxon>
        <taxon>Arthropoda</taxon>
        <taxon>Hexapoda</taxon>
        <taxon>Insecta</taxon>
        <taxon>Pterygota</taxon>
        <taxon>Neoptera</taxon>
        <taxon>Endopterygota</taxon>
        <taxon>Hymenoptera</taxon>
        <taxon>Apocrita</taxon>
        <taxon>Aculeata</taxon>
        <taxon>Apoidea</taxon>
        <taxon>Anthophila</taxon>
        <taxon>Apidae</taxon>
        <taxon>Tetragonisca</taxon>
    </lineage>
</organism>
<comment type="similarity">
    <text evidence="3 11">Belongs to the TRM44 family.</text>
</comment>
<keyword evidence="10" id="KW-0479">Metal-binding</keyword>
<dbReference type="GO" id="GO:0030488">
    <property type="term" value="P:tRNA methylation"/>
    <property type="evidence" value="ECO:0007669"/>
    <property type="project" value="UniProtKB-UniRule"/>
</dbReference>
<dbReference type="InterPro" id="IPR000571">
    <property type="entry name" value="Znf_CCCH"/>
</dbReference>
<evidence type="ECO:0000256" key="6">
    <source>
        <dbReference type="ARBA" id="ARBA00022679"/>
    </source>
</evidence>
<comment type="function">
    <text evidence="11">Adenosyl-L-methionine (AdoMet)-dependent tRNA (uracil-O(2)-)-methyltransferase.</text>
</comment>
<evidence type="ECO:0000256" key="7">
    <source>
        <dbReference type="ARBA" id="ARBA00022691"/>
    </source>
</evidence>
<dbReference type="PROSITE" id="PS50103">
    <property type="entry name" value="ZF_C3H1"/>
    <property type="match status" value="1"/>
</dbReference>
<dbReference type="GO" id="GO:0141101">
    <property type="term" value="F:tRNA(Ser) (uridine(44)-2'-O-)-methyltransferase activity"/>
    <property type="evidence" value="ECO:0007669"/>
    <property type="project" value="UniProtKB-EC"/>
</dbReference>
<evidence type="ECO:0000313" key="14">
    <source>
        <dbReference type="Proteomes" id="UP001432146"/>
    </source>
</evidence>
<keyword evidence="5 11" id="KW-0489">Methyltransferase</keyword>
<dbReference type="PANTHER" id="PTHR21210:SF0">
    <property type="entry name" value="TRNA (URACIL-O(2)-)-METHYLTRANSFERASE-RELATED"/>
    <property type="match status" value="1"/>
</dbReference>
<gene>
    <name evidence="13" type="ORF">QLX08_008878</name>
</gene>
<dbReference type="EMBL" id="JAWNGG020000191">
    <property type="protein sequence ID" value="KAK9297470.1"/>
    <property type="molecule type" value="Genomic_DNA"/>
</dbReference>
<dbReference type="Pfam" id="PF07757">
    <property type="entry name" value="AdoMet_MTase"/>
    <property type="match status" value="1"/>
</dbReference>
<evidence type="ECO:0000256" key="8">
    <source>
        <dbReference type="ARBA" id="ARBA00022694"/>
    </source>
</evidence>
<feature type="domain" description="C3H1-type" evidence="12">
    <location>
        <begin position="592"/>
        <end position="619"/>
    </location>
</feature>
<evidence type="ECO:0000256" key="3">
    <source>
        <dbReference type="ARBA" id="ARBA00009056"/>
    </source>
</evidence>
<dbReference type="Proteomes" id="UP001432146">
    <property type="component" value="Unassembled WGS sequence"/>
</dbReference>
<dbReference type="SUPFAM" id="SSF53335">
    <property type="entry name" value="S-adenosyl-L-methionine-dependent methyltransferases"/>
    <property type="match status" value="1"/>
</dbReference>
<keyword evidence="7 11" id="KW-0949">S-adenosyl-L-methionine</keyword>
<evidence type="ECO:0000259" key="12">
    <source>
        <dbReference type="PROSITE" id="PS50103"/>
    </source>
</evidence>
<protein>
    <recommendedName>
        <fullName evidence="11">tRNA (uracil-O(2)-)-methyltransferase</fullName>
        <ecNumber evidence="11">2.1.1.211</ecNumber>
    </recommendedName>
</protein>
<keyword evidence="6 11" id="KW-0808">Transferase</keyword>
<feature type="zinc finger region" description="C3H1-type" evidence="10">
    <location>
        <begin position="592"/>
        <end position="619"/>
    </location>
</feature>
<keyword evidence="10" id="KW-0863">Zinc-finger</keyword>
<evidence type="ECO:0000256" key="9">
    <source>
        <dbReference type="ARBA" id="ARBA00047957"/>
    </source>
</evidence>
<keyword evidence="10" id="KW-0862">Zinc</keyword>
<comment type="catalytic activity">
    <reaction evidence="9 11">
        <text>uridine(44) in tRNA(Ser) + S-adenosyl-L-methionine = 2'-O-methyluridine(44) in tRNA(Ser) + S-adenosyl-L-homocysteine + H(+)</text>
        <dbReference type="Rhea" id="RHEA:43100"/>
        <dbReference type="Rhea" id="RHEA-COMP:10339"/>
        <dbReference type="Rhea" id="RHEA-COMP:10340"/>
        <dbReference type="ChEBI" id="CHEBI:15378"/>
        <dbReference type="ChEBI" id="CHEBI:57856"/>
        <dbReference type="ChEBI" id="CHEBI:59789"/>
        <dbReference type="ChEBI" id="CHEBI:65315"/>
        <dbReference type="ChEBI" id="CHEBI:74478"/>
        <dbReference type="EC" id="2.1.1.211"/>
    </reaction>
</comment>
<accession>A0AAW0ZIJ1</accession>
<sequence>MDFKIIIRDQSGINALQFFKAVGIWRCNPQTVNRRILASIEVLNVEVNCDISQVFQHVNTLDISTLGTDCQRDSIDNVKLLNVLRTFDQQTAVATASRKIHVYVVKQLPRTPHIFSTGVEFFLSCVEESCVINVHKPFSSYKQPLGARVAFMLQQGGDGFTSISVYQPNNIMSDFSIEWLKQKLFPCILKWAVSPLGDCKRTTIPSSSLNLVSAEKYAELYCELKEKYGKKLIENWPENTDPMKFVYEDIAIAAYLLLLWEKERFETGTGNLQSFIDLGCGNGLLVHILFNEGHRGLGIDLRRRKIWDMYPPETPLQVCTVVPSSSTVYPEVDWIIGNHSDELTPWIPIIAARSSNSCRFFLLPCCPYELNGAKYQRYCASKSQYSEYIDYVKNICFQCGFTTHLDKLRIPSTKRTCLIGWGRTHEEIETREDRIQQMLSAKTTLTLQKYQSSDETVEAAEAIEEWTCDFKPRDKVEKVRNCTQLDKTLVANIVDIVSNQLLHEGHAITTEGTPKKLWNAGRRLELRKVAESIPRETMIHLRKECGGLQTLLKNHNHIFRVVQGRVEFRVPGAAAERIKDEKPKKNKLSLPRVKTKPCWFYKNHPDGCPVTETKCNYKH</sequence>
<keyword evidence="4 11" id="KW-0963">Cytoplasm</keyword>
<evidence type="ECO:0000256" key="1">
    <source>
        <dbReference type="ARBA" id="ARBA00002778"/>
    </source>
</evidence>
<evidence type="ECO:0000313" key="13">
    <source>
        <dbReference type="EMBL" id="KAK9297470.1"/>
    </source>
</evidence>
<proteinExistence type="inferred from homology"/>
<evidence type="ECO:0000256" key="4">
    <source>
        <dbReference type="ARBA" id="ARBA00022490"/>
    </source>
</evidence>
<comment type="subcellular location">
    <subcellularLocation>
        <location evidence="2 11">Cytoplasm</location>
    </subcellularLocation>
</comment>
<dbReference type="GO" id="GO:0005737">
    <property type="term" value="C:cytoplasm"/>
    <property type="evidence" value="ECO:0007669"/>
    <property type="project" value="UniProtKB-SubCell"/>
</dbReference>
<evidence type="ECO:0000256" key="5">
    <source>
        <dbReference type="ARBA" id="ARBA00022603"/>
    </source>
</evidence>
<dbReference type="PANTHER" id="PTHR21210">
    <property type="entry name" value="TRNA (URACIL-O(2)-)-METHYLTRANSFERASE-RELATED"/>
    <property type="match status" value="1"/>
</dbReference>
<dbReference type="EC" id="2.1.1.211" evidence="11"/>
<comment type="caution">
    <text evidence="13">The sequence shown here is derived from an EMBL/GenBank/DDBJ whole genome shotgun (WGS) entry which is preliminary data.</text>
</comment>
<dbReference type="InterPro" id="IPR011671">
    <property type="entry name" value="tRNA_uracil_MeTrfase"/>
</dbReference>